<name>A0A6S6R1T6_9FIRM</name>
<evidence type="ECO:0000256" key="2">
    <source>
        <dbReference type="ARBA" id="ARBA00022679"/>
    </source>
</evidence>
<dbReference type="InterPro" id="IPR008928">
    <property type="entry name" value="6-hairpin_glycosidase_sf"/>
</dbReference>
<evidence type="ECO:0000259" key="3">
    <source>
        <dbReference type="Pfam" id="PF17167"/>
    </source>
</evidence>
<dbReference type="Pfam" id="PF17167">
    <property type="entry name" value="Glyco_hydro_94"/>
    <property type="match status" value="1"/>
</dbReference>
<dbReference type="Proteomes" id="UP000515561">
    <property type="component" value="Chromosome"/>
</dbReference>
<dbReference type="KEGG" id="acel:acsn021_44430"/>
<keyword evidence="1" id="KW-0328">Glycosyltransferase</keyword>
<dbReference type="Pfam" id="PF21270">
    <property type="entry name" value="SOGP_4th"/>
    <property type="match status" value="1"/>
</dbReference>
<dbReference type="InterPro" id="IPR033432">
    <property type="entry name" value="GH94_catalytic"/>
</dbReference>
<dbReference type="PANTHER" id="PTHR37469:SF2">
    <property type="entry name" value="CELLOBIONIC ACID PHOSPHORYLASE"/>
    <property type="match status" value="1"/>
</dbReference>
<dbReference type="InterPro" id="IPR048771">
    <property type="entry name" value="SOGP_2nd"/>
</dbReference>
<accession>A0A6S6R1T6</accession>
<dbReference type="InterPro" id="IPR052047">
    <property type="entry name" value="GH94_Enzymes"/>
</dbReference>
<dbReference type="SUPFAM" id="SSF48208">
    <property type="entry name" value="Six-hairpin glycosidases"/>
    <property type="match status" value="1"/>
</dbReference>
<evidence type="ECO:0000259" key="6">
    <source>
        <dbReference type="Pfam" id="PF21958"/>
    </source>
</evidence>
<keyword evidence="8" id="KW-1185">Reference proteome</keyword>
<dbReference type="RefSeq" id="WP_184092771.1">
    <property type="nucleotide sequence ID" value="NZ_AP023367.1"/>
</dbReference>
<dbReference type="Gene3D" id="1.50.10.10">
    <property type="match status" value="1"/>
</dbReference>
<evidence type="ECO:0000259" key="4">
    <source>
        <dbReference type="Pfam" id="PF21250"/>
    </source>
</evidence>
<gene>
    <name evidence="7" type="ORF">acsn021_44430</name>
</gene>
<evidence type="ECO:0000313" key="7">
    <source>
        <dbReference type="EMBL" id="BCJ96874.1"/>
    </source>
</evidence>
<dbReference type="PANTHER" id="PTHR37469">
    <property type="entry name" value="CELLOBIONIC ACID PHOSPHORYLASE-RELATED"/>
    <property type="match status" value="1"/>
</dbReference>
<keyword evidence="2" id="KW-0808">Transferase</keyword>
<feature type="domain" description="Glycoside phosphorylase super sandwich" evidence="4">
    <location>
        <begin position="308"/>
        <end position="551"/>
    </location>
</feature>
<dbReference type="InterPro" id="IPR053831">
    <property type="entry name" value="SOGP_N"/>
</dbReference>
<dbReference type="InterPro" id="IPR048773">
    <property type="entry name" value="SOGP_C"/>
</dbReference>
<proteinExistence type="predicted"/>
<dbReference type="GO" id="GO:0016757">
    <property type="term" value="F:glycosyltransferase activity"/>
    <property type="evidence" value="ECO:0007669"/>
    <property type="project" value="UniProtKB-KW"/>
</dbReference>
<evidence type="ECO:0000259" key="5">
    <source>
        <dbReference type="Pfam" id="PF21270"/>
    </source>
</evidence>
<evidence type="ECO:0000313" key="8">
    <source>
        <dbReference type="Proteomes" id="UP000515561"/>
    </source>
</evidence>
<dbReference type="Gene3D" id="2.60.420.10">
    <property type="entry name" value="Maltose phosphorylase, domain 3"/>
    <property type="match status" value="1"/>
</dbReference>
<dbReference type="GO" id="GO:0005975">
    <property type="term" value="P:carbohydrate metabolic process"/>
    <property type="evidence" value="ECO:0007669"/>
    <property type="project" value="InterPro"/>
</dbReference>
<feature type="domain" description="SOGP N-terminal" evidence="6">
    <location>
        <begin position="19"/>
        <end position="245"/>
    </location>
</feature>
<protein>
    <submittedName>
        <fullName evidence="7">Uncharacterized protein</fullName>
    </submittedName>
</protein>
<dbReference type="EMBL" id="AP023367">
    <property type="protein sequence ID" value="BCJ96874.1"/>
    <property type="molecule type" value="Genomic_DNA"/>
</dbReference>
<feature type="domain" description="Glycosyl hydrolase 94 catalytic" evidence="3">
    <location>
        <begin position="591"/>
        <end position="952"/>
    </location>
</feature>
<feature type="domain" description="Glycoside phosphorylase C-terminal" evidence="5">
    <location>
        <begin position="1015"/>
        <end position="1091"/>
    </location>
</feature>
<reference evidence="7 8" key="1">
    <citation type="journal article" date="2016" name="Int. J. Syst. Evol. Microbiol.">
        <title>Descriptions of Anaerotaenia torta gen. nov., sp. nov. and Anaerocolumna cellulosilytica gen. nov., sp. nov. isolated from a methanogenic reactor of cattle waste.</title>
        <authorList>
            <person name="Uek A."/>
            <person name="Ohtaki Y."/>
            <person name="Kaku N."/>
            <person name="Ueki K."/>
        </authorList>
    </citation>
    <scope>NUCLEOTIDE SEQUENCE [LARGE SCALE GENOMIC DNA]</scope>
    <source>
        <strain evidence="7 8">SN021</strain>
    </source>
</reference>
<sequence>MMKKISCFMDISQGNMGYRFLPSGDVFSFTYTHSRGEYLINQFRGNVKDGSANNIYLRIYDNGYPVNIYPLLGIQSASRLLFSEEALVYEGIVEDISYQVTFSPEGSLWFWNISLWGNDKEVDVIYGQDIGIAEAASVYTNELYMSEYLGHTVFEEDTGYVICSRQNMPAHDAFPYIQQGTLGIKAAHYSTDGLQFFGLSYKDTNTPEILHSDLLDYNLQYEFAYTALQTEPIYLQGEHTFAFYGFFLPNHKEAVRTAEYREQIKQTYERIRHRNFNAHPVKPVRIKEYFGSPYSSPSFTKGEIDALFPERILEEVENDSLFSFFTKEHSHVVSKEKELLTERPHGTIIITPPDVTEVSSRLISSTQYMYGIFNSHIVIGNTDLHKFLSTPRGFLNLLKNSGQRIYIRIDGQYHLLTLPGLFEMGMNYSRWFYKLPEDTLIITAFTAVSNTDLILSVVSDKNVTYDFIITNQLVMGNNEYTKNLEYTAIEKGLRFTLDSTVYPGLHYDLLLPDVDFTLSDDRIFFEGDTPFDETFLTIHLRKNCFTLLIKGFLTEPSIEKTTQYDFLTEKEKALLFYQRLINHFKLSGITGNEKIDILNETAWWYAHNAMVHYSMPHGLEQPGGAAWGTRDVCQGPMEFFLATQNHTILRQILLNIYSHQSYETKEWPQWFMFDKYSMNAGECHGDVIFWPLKCVADYILASGDKDILKEILPYEDAPKKQQSLLEHIRLALKNLKETRFVKDTGLITYAGGDWDDTLQPASEELKVKLVSSWTVALAYQTFTALNTALKDTEPALAQEFSILSGMVKDAFCNILIKDHIIAGFLECGDTYRHMLHPADDTTGIHYRLLPMTRSIIAELADKEQSKKNVSVIQQNLKCPDGVRLMDQPAHYDGGVSRLFKRAEQAANVGREISLQYTHAHIRYIEAMAKLGAGKEAWDSLFVINPILIRKTVANANIRQSNLYFSSSEGAFKDRYEYEQHFELLKTGDIKVKGGWRLYSSGPGIYFRQLVSHVLGIRFTKDGIIIDPVLPRELDGLRFTYTCFGKTFTFLYQIGESDETKITSQGKEISAKVLNNPYRTAGLLIAKEDLLTCDEYLTIHVKAFT</sequence>
<evidence type="ECO:0000256" key="1">
    <source>
        <dbReference type="ARBA" id="ARBA00022676"/>
    </source>
</evidence>
<dbReference type="Pfam" id="PF21250">
    <property type="entry name" value="SOGP_2nd"/>
    <property type="match status" value="1"/>
</dbReference>
<dbReference type="Pfam" id="PF21958">
    <property type="entry name" value="SOGP_N"/>
    <property type="match status" value="1"/>
</dbReference>
<organism evidence="7 8">
    <name type="scientific">Anaerocolumna cellulosilytica</name>
    <dbReference type="NCBI Taxonomy" id="433286"/>
    <lineage>
        <taxon>Bacteria</taxon>
        <taxon>Bacillati</taxon>
        <taxon>Bacillota</taxon>
        <taxon>Clostridia</taxon>
        <taxon>Lachnospirales</taxon>
        <taxon>Lachnospiraceae</taxon>
        <taxon>Anaerocolumna</taxon>
    </lineage>
</organism>
<dbReference type="AlphaFoldDB" id="A0A6S6R1T6"/>
<dbReference type="InterPro" id="IPR012341">
    <property type="entry name" value="6hp_glycosidase-like_sf"/>
</dbReference>